<comment type="caution">
    <text evidence="5">The sequence shown here is derived from an EMBL/GenBank/DDBJ whole genome shotgun (WGS) entry which is preliminary data.</text>
</comment>
<dbReference type="InterPro" id="IPR040134">
    <property type="entry name" value="PSMD12/CSN4"/>
</dbReference>
<organism evidence="5 6">
    <name type="scientific">Discina gigas</name>
    <dbReference type="NCBI Taxonomy" id="1032678"/>
    <lineage>
        <taxon>Eukaryota</taxon>
        <taxon>Fungi</taxon>
        <taxon>Dikarya</taxon>
        <taxon>Ascomycota</taxon>
        <taxon>Pezizomycotina</taxon>
        <taxon>Pezizomycetes</taxon>
        <taxon>Pezizales</taxon>
        <taxon>Discinaceae</taxon>
        <taxon>Discina</taxon>
    </lineage>
</organism>
<evidence type="ECO:0000256" key="3">
    <source>
        <dbReference type="ARBA" id="ARBA00022942"/>
    </source>
</evidence>
<accession>A0ABR3GMD4</accession>
<dbReference type="SMART" id="SM00088">
    <property type="entry name" value="PINT"/>
    <property type="match status" value="1"/>
</dbReference>
<dbReference type="PANTHER" id="PTHR10855:SF1">
    <property type="entry name" value="26S PROTEASOME NON-ATPASE REGULATORY SUBUNIT 12"/>
    <property type="match status" value="1"/>
</dbReference>
<comment type="similarity">
    <text evidence="1">Belongs to the proteasome subunit p55 family.</text>
</comment>
<feature type="domain" description="PCI" evidence="4">
    <location>
        <begin position="237"/>
        <end position="409"/>
    </location>
</feature>
<proteinExistence type="inferred from homology"/>
<dbReference type="PROSITE" id="PS00709">
    <property type="entry name" value="RIBOSOMAL_L30E_1"/>
    <property type="match status" value="1"/>
</dbReference>
<dbReference type="InterPro" id="IPR004038">
    <property type="entry name" value="Ribosomal_eL8/eL30/eS12/Gad45"/>
</dbReference>
<dbReference type="Pfam" id="PF01399">
    <property type="entry name" value="PCI"/>
    <property type="match status" value="1"/>
</dbReference>
<dbReference type="InterPro" id="IPR036390">
    <property type="entry name" value="WH_DNA-bd_sf"/>
</dbReference>
<dbReference type="HAMAP" id="MF_00481">
    <property type="entry name" value="Ribosomal_eL30"/>
    <property type="match status" value="1"/>
</dbReference>
<evidence type="ECO:0000256" key="2">
    <source>
        <dbReference type="ARBA" id="ARBA00007326"/>
    </source>
</evidence>
<gene>
    <name evidence="5" type="primary">RPN5</name>
    <name evidence="5" type="ORF">Q9L58_003901</name>
</gene>
<dbReference type="InterPro" id="IPR054559">
    <property type="entry name" value="PSMD12-CSN4-like_N"/>
</dbReference>
<dbReference type="GO" id="GO:0000502">
    <property type="term" value="C:proteasome complex"/>
    <property type="evidence" value="ECO:0007669"/>
    <property type="project" value="UniProtKB-KW"/>
</dbReference>
<dbReference type="InterPro" id="IPR029064">
    <property type="entry name" value="Ribosomal_eL30-like_sf"/>
</dbReference>
<evidence type="ECO:0000313" key="5">
    <source>
        <dbReference type="EMBL" id="KAL0637078.1"/>
    </source>
</evidence>
<dbReference type="Pfam" id="PF22241">
    <property type="entry name" value="PSMD12-CSN4_N"/>
    <property type="match status" value="1"/>
</dbReference>
<dbReference type="Pfam" id="PF18098">
    <property type="entry name" value="RPN5_C"/>
    <property type="match status" value="1"/>
</dbReference>
<evidence type="ECO:0000313" key="6">
    <source>
        <dbReference type="Proteomes" id="UP001447188"/>
    </source>
</evidence>
<dbReference type="PANTHER" id="PTHR10855">
    <property type="entry name" value="26S PROTEASOME NON-ATPASE REGULATORY SUBUNIT 12/COP9 SIGNALOSOME COMPLEX SUBUNIT 4"/>
    <property type="match status" value="1"/>
</dbReference>
<dbReference type="EMBL" id="JBBBZM010000039">
    <property type="protein sequence ID" value="KAL0637078.1"/>
    <property type="molecule type" value="Genomic_DNA"/>
</dbReference>
<dbReference type="Gene3D" id="3.30.1330.30">
    <property type="match status" value="1"/>
</dbReference>
<dbReference type="PROSITE" id="PS00993">
    <property type="entry name" value="RIBOSOMAL_L30E_2"/>
    <property type="match status" value="1"/>
</dbReference>
<reference evidence="5 6" key="1">
    <citation type="submission" date="2024-02" db="EMBL/GenBank/DDBJ databases">
        <title>Discinaceae phylogenomics.</title>
        <authorList>
            <person name="Dirks A.C."/>
            <person name="James T.Y."/>
        </authorList>
    </citation>
    <scope>NUCLEOTIDE SEQUENCE [LARGE SCALE GENOMIC DNA]</scope>
    <source>
        <strain evidence="5 6">ACD0624</strain>
    </source>
</reference>
<keyword evidence="6" id="KW-1185">Reference proteome</keyword>
<dbReference type="InterPro" id="IPR022991">
    <property type="entry name" value="Ribosomal_eL30_CS"/>
</dbReference>
<dbReference type="SUPFAM" id="SSF46785">
    <property type="entry name" value="Winged helix' DNA-binding domain"/>
    <property type="match status" value="1"/>
</dbReference>
<name>A0ABR3GMD4_9PEZI</name>
<dbReference type="PROSITE" id="PS50250">
    <property type="entry name" value="PCI"/>
    <property type="match status" value="1"/>
</dbReference>
<evidence type="ECO:0000256" key="1">
    <source>
        <dbReference type="ARBA" id="ARBA00006397"/>
    </source>
</evidence>
<dbReference type="Proteomes" id="UP001447188">
    <property type="component" value="Unassembled WGS sequence"/>
</dbReference>
<dbReference type="NCBIfam" id="NF002172">
    <property type="entry name" value="PRK01018.1"/>
    <property type="match status" value="1"/>
</dbReference>
<dbReference type="Gene3D" id="1.10.10.10">
    <property type="entry name" value="Winged helix-like DNA-binding domain superfamily/Winged helix DNA-binding domain"/>
    <property type="match status" value="1"/>
</dbReference>
<comment type="similarity">
    <text evidence="2">Belongs to the eukaryotic ribosomal protein eL30 family.</text>
</comment>
<keyword evidence="3 5" id="KW-0647">Proteasome</keyword>
<dbReference type="Pfam" id="PF01248">
    <property type="entry name" value="Ribosomal_L7Ae"/>
    <property type="match status" value="1"/>
</dbReference>
<dbReference type="InterPro" id="IPR040896">
    <property type="entry name" value="RPN5_C"/>
</dbReference>
<dbReference type="InterPro" id="IPR000231">
    <property type="entry name" value="Ribosomal_eL30"/>
</dbReference>
<sequence length="558" mass="63360">MAEEEVLKADKDYTDILDQQLPDILTFAKTSKDALPASIEKLLALEKQTRQSNDLPSTSRLLITIVTLCKDAGDWKLMNEHVQMLSKKHGQLKQATTKMVQTVMGFLDETPDIDAKLSVIETLRNVTEGKIFVEVERARITRILAHIRKARGDLAGATDVLCELQVETFGSMDRREKTDFILEQVELCIERGDFTQAAILSRKISTKYFNNVEVSDLKLKFYDQQIQLAKQDDKYIDVCKHYRAVYSTPSVVEDPAKLKSVLERIIFYVILAPYNNEQSDLLHRVHTDPNLTLVQKHANLLKCFTVTELMRWPLIAENYGPELRESDVFAIGDPKAEKRWDDLRKRVIEHNVRVVAKYYTRIKMDRLKVLLDLDEDEAESYLSQLVTQKTVYAKIDRPARVISFAQPRDADDVLNEWSANMKSLLGLLERIDHLITKEEMMANIAPKKGKAPTKKTKKTADSINSRLALVMKSGKYVLGYKSTLKSLRSGKAKLVIIAGNTPPLRKSELEYYSMLGKCNVHHFAGNNIELGTACGKLFRCSTMAILDQGDSDILSSNT</sequence>
<dbReference type="SUPFAM" id="SSF55315">
    <property type="entry name" value="L30e-like"/>
    <property type="match status" value="1"/>
</dbReference>
<dbReference type="InterPro" id="IPR036388">
    <property type="entry name" value="WH-like_DNA-bd_sf"/>
</dbReference>
<protein>
    <submittedName>
        <fullName evidence="5">Proteasome regulatory particle subunit</fullName>
    </submittedName>
</protein>
<dbReference type="InterPro" id="IPR000717">
    <property type="entry name" value="PCI_dom"/>
</dbReference>
<evidence type="ECO:0000259" key="4">
    <source>
        <dbReference type="PROSITE" id="PS50250"/>
    </source>
</evidence>